<dbReference type="AlphaFoldDB" id="A0A2S0MAG4"/>
<dbReference type="KEGG" id="otk:C6570_00240"/>
<evidence type="ECO:0000256" key="6">
    <source>
        <dbReference type="ARBA" id="ARBA00023136"/>
    </source>
</evidence>
<protein>
    <recommendedName>
        <fullName evidence="8 9">Cell division protein FtsL</fullName>
    </recommendedName>
</protein>
<dbReference type="InterPro" id="IPR011922">
    <property type="entry name" value="Cell_div_FtsL"/>
</dbReference>
<evidence type="ECO:0000256" key="3">
    <source>
        <dbReference type="ARBA" id="ARBA00022618"/>
    </source>
</evidence>
<keyword evidence="3 8" id="KW-0132">Cell division</keyword>
<dbReference type="NCBIfam" id="TIGR02209">
    <property type="entry name" value="ftsL_broad"/>
    <property type="match status" value="1"/>
</dbReference>
<keyword evidence="4 8" id="KW-0812">Transmembrane</keyword>
<evidence type="ECO:0000256" key="1">
    <source>
        <dbReference type="ARBA" id="ARBA00004401"/>
    </source>
</evidence>
<gene>
    <name evidence="8 11" type="primary">ftsL</name>
    <name evidence="11" type="ORF">C6570_00240</name>
</gene>
<reference evidence="11 12" key="1">
    <citation type="submission" date="2018-03" db="EMBL/GenBank/DDBJ databases">
        <title>Genome sequencing of Ottowia sp.</title>
        <authorList>
            <person name="Kim S.-J."/>
            <person name="Heo J."/>
            <person name="Kwon S.-W."/>
        </authorList>
    </citation>
    <scope>NUCLEOTIDE SEQUENCE [LARGE SCALE GENOMIC DNA]</scope>
    <source>
        <strain evidence="11 12">KADR8-3</strain>
    </source>
</reference>
<organism evidence="11 12">
    <name type="scientific">Ottowia oryzae</name>
    <dbReference type="NCBI Taxonomy" id="2109914"/>
    <lineage>
        <taxon>Bacteria</taxon>
        <taxon>Pseudomonadati</taxon>
        <taxon>Pseudomonadota</taxon>
        <taxon>Betaproteobacteria</taxon>
        <taxon>Burkholderiales</taxon>
        <taxon>Comamonadaceae</taxon>
        <taxon>Ottowia</taxon>
    </lineage>
</organism>
<comment type="function">
    <text evidence="8">Essential cell division protein. May link together the upstream cell division proteins, which are predominantly cytoplasmic, with the downstream cell division proteins, which are predominantly periplasmic.</text>
</comment>
<evidence type="ECO:0000256" key="10">
    <source>
        <dbReference type="SAM" id="Coils"/>
    </source>
</evidence>
<keyword evidence="8" id="KW-0997">Cell inner membrane</keyword>
<evidence type="ECO:0000256" key="2">
    <source>
        <dbReference type="ARBA" id="ARBA00022475"/>
    </source>
</evidence>
<dbReference type="GO" id="GO:0043093">
    <property type="term" value="P:FtsZ-dependent cytokinesis"/>
    <property type="evidence" value="ECO:0007669"/>
    <property type="project" value="UniProtKB-UniRule"/>
</dbReference>
<evidence type="ECO:0000256" key="9">
    <source>
        <dbReference type="NCBIfam" id="TIGR02209"/>
    </source>
</evidence>
<dbReference type="GO" id="GO:0005886">
    <property type="term" value="C:plasma membrane"/>
    <property type="evidence" value="ECO:0007669"/>
    <property type="project" value="UniProtKB-SubCell"/>
</dbReference>
<dbReference type="Proteomes" id="UP000239709">
    <property type="component" value="Chromosome"/>
</dbReference>
<evidence type="ECO:0000256" key="7">
    <source>
        <dbReference type="ARBA" id="ARBA00023306"/>
    </source>
</evidence>
<comment type="similarity">
    <text evidence="8">Belongs to the FtsL family.</text>
</comment>
<keyword evidence="10" id="KW-0175">Coiled coil</keyword>
<dbReference type="PANTHER" id="PTHR37479:SF1">
    <property type="entry name" value="CELL DIVISION PROTEIN FTSL"/>
    <property type="match status" value="1"/>
</dbReference>
<keyword evidence="12" id="KW-1185">Reference proteome</keyword>
<dbReference type="HAMAP" id="MF_00910">
    <property type="entry name" value="FtsL"/>
    <property type="match status" value="1"/>
</dbReference>
<dbReference type="GO" id="GO:0032153">
    <property type="term" value="C:cell division site"/>
    <property type="evidence" value="ECO:0007669"/>
    <property type="project" value="UniProtKB-UniRule"/>
</dbReference>
<evidence type="ECO:0000256" key="8">
    <source>
        <dbReference type="HAMAP-Rule" id="MF_00910"/>
    </source>
</evidence>
<feature type="coiled-coil region" evidence="10">
    <location>
        <begin position="26"/>
        <end position="53"/>
    </location>
</feature>
<dbReference type="PANTHER" id="PTHR37479">
    <property type="entry name" value="CELL DIVISION PROTEIN FTSL"/>
    <property type="match status" value="1"/>
</dbReference>
<dbReference type="OrthoDB" id="5298556at2"/>
<evidence type="ECO:0000256" key="4">
    <source>
        <dbReference type="ARBA" id="ARBA00022692"/>
    </source>
</evidence>
<keyword evidence="5 8" id="KW-1133">Transmembrane helix</keyword>
<comment type="subcellular location">
    <subcellularLocation>
        <location evidence="8">Cell inner membrane</location>
        <topology evidence="8">Single-pass type II membrane protein</topology>
    </subcellularLocation>
    <subcellularLocation>
        <location evidence="1">Cell membrane</location>
        <topology evidence="1">Single-pass type II membrane protein</topology>
    </subcellularLocation>
    <text evidence="8">Localizes to the division septum where it forms a ring structure.</text>
</comment>
<dbReference type="RefSeq" id="WP_106700978.1">
    <property type="nucleotide sequence ID" value="NZ_CP027666.1"/>
</dbReference>
<keyword evidence="7 8" id="KW-0131">Cell cycle</keyword>
<dbReference type="EMBL" id="CP027666">
    <property type="protein sequence ID" value="AVO32862.1"/>
    <property type="molecule type" value="Genomic_DNA"/>
</dbReference>
<proteinExistence type="inferred from homology"/>
<keyword evidence="6 8" id="KW-0472">Membrane</keyword>
<keyword evidence="2 8" id="KW-1003">Cell membrane</keyword>
<evidence type="ECO:0000313" key="12">
    <source>
        <dbReference type="Proteomes" id="UP000239709"/>
    </source>
</evidence>
<name>A0A2S0MAG4_9BURK</name>
<dbReference type="Pfam" id="PF04999">
    <property type="entry name" value="FtsL"/>
    <property type="match status" value="1"/>
</dbReference>
<evidence type="ECO:0000256" key="5">
    <source>
        <dbReference type="ARBA" id="ARBA00022989"/>
    </source>
</evidence>
<evidence type="ECO:0000313" key="11">
    <source>
        <dbReference type="EMBL" id="AVO32862.1"/>
    </source>
</evidence>
<comment type="subunit">
    <text evidence="8">Part of a complex composed of FtsB, FtsL and FtsQ.</text>
</comment>
<accession>A0A2S0MAG4</accession>
<sequence length="104" mass="11532">MTRLSIVLLAALMVSAMYLVRVQYDSRRLFTELDRAAAEAHRLETERGRLEVEKRAAATSLRVETLAKDKLAMRTVTPAVTEYVTSANALPAMASAPQAERRSP</sequence>